<dbReference type="PANTHER" id="PTHR43317">
    <property type="entry name" value="THERMOSPERMINE SYNTHASE ACAULIS5"/>
    <property type="match status" value="1"/>
</dbReference>
<dbReference type="PANTHER" id="PTHR43317:SF1">
    <property type="entry name" value="THERMOSPERMINE SYNTHASE ACAULIS5"/>
    <property type="match status" value="1"/>
</dbReference>
<dbReference type="CDD" id="cd02440">
    <property type="entry name" value="AdoMet_MTases"/>
    <property type="match status" value="1"/>
</dbReference>
<dbReference type="Gene3D" id="3.40.50.150">
    <property type="entry name" value="Vaccinia Virus protein VP39"/>
    <property type="match status" value="1"/>
</dbReference>
<name>A0ABV6RES6_9MICO</name>
<comment type="caution">
    <text evidence="3">The sequence shown here is derived from an EMBL/GenBank/DDBJ whole genome shotgun (WGS) entry which is preliminary data.</text>
</comment>
<evidence type="ECO:0000313" key="3">
    <source>
        <dbReference type="EMBL" id="MFC0675500.1"/>
    </source>
</evidence>
<protein>
    <submittedName>
        <fullName evidence="3">Spermidine synthase</fullName>
    </submittedName>
</protein>
<dbReference type="RefSeq" id="WP_376982530.1">
    <property type="nucleotide sequence ID" value="NZ_JBHLSV010000025.1"/>
</dbReference>
<evidence type="ECO:0000256" key="2">
    <source>
        <dbReference type="SAM" id="MobiDB-lite"/>
    </source>
</evidence>
<organism evidence="3 4">
    <name type="scientific">Brachybacterium hainanense</name>
    <dbReference type="NCBI Taxonomy" id="1541174"/>
    <lineage>
        <taxon>Bacteria</taxon>
        <taxon>Bacillati</taxon>
        <taxon>Actinomycetota</taxon>
        <taxon>Actinomycetes</taxon>
        <taxon>Micrococcales</taxon>
        <taxon>Dermabacteraceae</taxon>
        <taxon>Brachybacterium</taxon>
    </lineage>
</organism>
<evidence type="ECO:0000313" key="4">
    <source>
        <dbReference type="Proteomes" id="UP001589793"/>
    </source>
</evidence>
<dbReference type="NCBIfam" id="NF037959">
    <property type="entry name" value="MFS_SpdSyn"/>
    <property type="match status" value="1"/>
</dbReference>
<keyword evidence="1" id="KW-0620">Polyamine biosynthesis</keyword>
<feature type="compositionally biased region" description="Basic residues" evidence="2">
    <location>
        <begin position="1"/>
        <end position="11"/>
    </location>
</feature>
<reference evidence="3 4" key="1">
    <citation type="submission" date="2024-09" db="EMBL/GenBank/DDBJ databases">
        <authorList>
            <person name="Sun Q."/>
            <person name="Mori K."/>
        </authorList>
    </citation>
    <scope>NUCLEOTIDE SEQUENCE [LARGE SCALE GENOMIC DNA]</scope>
    <source>
        <strain evidence="3 4">CICC 10874</strain>
    </source>
</reference>
<evidence type="ECO:0000256" key="1">
    <source>
        <dbReference type="ARBA" id="ARBA00023115"/>
    </source>
</evidence>
<dbReference type="Proteomes" id="UP001589793">
    <property type="component" value="Unassembled WGS sequence"/>
</dbReference>
<proteinExistence type="predicted"/>
<sequence length="298" mass="31903">MSKREPRRRRGPSQAPFPDLGPLGTAIPISTGTAMLEQETDGSITLYVNGVPSSGLHPDPQHLEFEYMRWIQLVVRAWAGETSCGPSRSAMEVAHLGGGGCSLPRALVDQWPASRHVVVERDALLAEQVRTWFSLPRSPQLRIRVEDATAALASWRPARFDVVIRDVFSGNVTPLVLTSQAVAQHVRRVLRPGGLYLANSAAPPGTRTLADEVATLSSVFPHVGVIAEPAHISGKRRGNCVLAASTDPLPEGIDRALRSDPVSVRLAPRADVRALAERGRVVEVPIPEPAPPAGAPGA</sequence>
<gene>
    <name evidence="3" type="ORF">ACFFF6_16235</name>
</gene>
<feature type="region of interest" description="Disordered" evidence="2">
    <location>
        <begin position="1"/>
        <end position="24"/>
    </location>
</feature>
<dbReference type="EMBL" id="JBHLSV010000025">
    <property type="protein sequence ID" value="MFC0675500.1"/>
    <property type="molecule type" value="Genomic_DNA"/>
</dbReference>
<keyword evidence="4" id="KW-1185">Reference proteome</keyword>
<accession>A0ABV6RES6</accession>
<dbReference type="SUPFAM" id="SSF53335">
    <property type="entry name" value="S-adenosyl-L-methionine-dependent methyltransferases"/>
    <property type="match status" value="1"/>
</dbReference>
<dbReference type="InterPro" id="IPR029063">
    <property type="entry name" value="SAM-dependent_MTases_sf"/>
</dbReference>